<dbReference type="Pfam" id="PF13614">
    <property type="entry name" value="AAA_31"/>
    <property type="match status" value="1"/>
</dbReference>
<dbReference type="InterPro" id="IPR025669">
    <property type="entry name" value="AAA_dom"/>
</dbReference>
<dbReference type="FunFam" id="3.40.50.300:FF:000285">
    <property type="entry name" value="Sporulation initiation inhibitor Soj"/>
    <property type="match status" value="1"/>
</dbReference>
<dbReference type="SUPFAM" id="SSF52540">
    <property type="entry name" value="P-loop containing nucleoside triphosphate hydrolases"/>
    <property type="match status" value="1"/>
</dbReference>
<gene>
    <name evidence="6" type="ORF">SAMN05216366_12033</name>
</gene>
<comment type="similarity">
    <text evidence="1">Belongs to the ParA family.</text>
</comment>
<accession>A0A1H0SZ45</accession>
<evidence type="ECO:0000256" key="3">
    <source>
        <dbReference type="ARBA" id="ARBA00062323"/>
    </source>
</evidence>
<comment type="subunit">
    <text evidence="3">Dimerizes in the presence of ATP but not ADP; ATP-binding is required for double-stranded (ds)DNA-binding. Interacts with DnaA.</text>
</comment>
<feature type="domain" description="AAA" evidence="5">
    <location>
        <begin position="5"/>
        <end position="180"/>
    </location>
</feature>
<dbReference type="PANTHER" id="PTHR13696:SF52">
    <property type="entry name" value="PARA FAMILY PROTEIN CT_582"/>
    <property type="match status" value="1"/>
</dbReference>
<dbReference type="CDD" id="cd02042">
    <property type="entry name" value="ParAB_family"/>
    <property type="match status" value="1"/>
</dbReference>
<dbReference type="PIRSF" id="PIRSF009320">
    <property type="entry name" value="Nuc_binding_HP_1000"/>
    <property type="match status" value="1"/>
</dbReference>
<comment type="catalytic activity">
    <reaction evidence="2">
        <text>ATP + H2O = ADP + phosphate + H(+)</text>
        <dbReference type="Rhea" id="RHEA:13065"/>
        <dbReference type="ChEBI" id="CHEBI:15377"/>
        <dbReference type="ChEBI" id="CHEBI:15378"/>
        <dbReference type="ChEBI" id="CHEBI:30616"/>
        <dbReference type="ChEBI" id="CHEBI:43474"/>
        <dbReference type="ChEBI" id="CHEBI:456216"/>
    </reaction>
</comment>
<dbReference type="InterPro" id="IPR027417">
    <property type="entry name" value="P-loop_NTPase"/>
</dbReference>
<reference evidence="6 7" key="1">
    <citation type="submission" date="2016-10" db="EMBL/GenBank/DDBJ databases">
        <authorList>
            <person name="de Groot N.N."/>
        </authorList>
    </citation>
    <scope>NUCLEOTIDE SEQUENCE [LARGE SCALE GENOMIC DNA]</scope>
    <source>
        <strain evidence="6 7">S137</strain>
    </source>
</reference>
<evidence type="ECO:0000313" key="7">
    <source>
        <dbReference type="Proteomes" id="UP000182412"/>
    </source>
</evidence>
<dbReference type="AlphaFoldDB" id="A0A1H0SZ45"/>
<evidence type="ECO:0000313" key="6">
    <source>
        <dbReference type="EMBL" id="SDP46795.1"/>
    </source>
</evidence>
<dbReference type="PANTHER" id="PTHR13696">
    <property type="entry name" value="P-LOOP CONTAINING NUCLEOSIDE TRIPHOSPHATE HYDROLASE"/>
    <property type="match status" value="1"/>
</dbReference>
<evidence type="ECO:0000259" key="5">
    <source>
        <dbReference type="Pfam" id="PF13614"/>
    </source>
</evidence>
<dbReference type="EMBL" id="FNJQ01000020">
    <property type="protein sequence ID" value="SDP46795.1"/>
    <property type="molecule type" value="Genomic_DNA"/>
</dbReference>
<organism evidence="6 7">
    <name type="scientific">Selenomonas ruminantium</name>
    <dbReference type="NCBI Taxonomy" id="971"/>
    <lineage>
        <taxon>Bacteria</taxon>
        <taxon>Bacillati</taxon>
        <taxon>Bacillota</taxon>
        <taxon>Negativicutes</taxon>
        <taxon>Selenomonadales</taxon>
        <taxon>Selenomonadaceae</taxon>
        <taxon>Selenomonas</taxon>
    </lineage>
</organism>
<dbReference type="Gene3D" id="3.40.50.300">
    <property type="entry name" value="P-loop containing nucleotide triphosphate hydrolases"/>
    <property type="match status" value="1"/>
</dbReference>
<evidence type="ECO:0000256" key="1">
    <source>
        <dbReference type="ARBA" id="ARBA00006976"/>
    </source>
</evidence>
<name>A0A1H0SZ45_SELRU</name>
<evidence type="ECO:0000256" key="4">
    <source>
        <dbReference type="ARBA" id="ARBA00071824"/>
    </source>
</evidence>
<evidence type="ECO:0000256" key="2">
    <source>
        <dbReference type="ARBA" id="ARBA00049360"/>
    </source>
</evidence>
<dbReference type="RefSeq" id="WP_074572696.1">
    <property type="nucleotide sequence ID" value="NZ_FNJQ01000020.1"/>
</dbReference>
<proteinExistence type="inferred from homology"/>
<protein>
    <recommendedName>
        <fullName evidence="4">Sporulation initiation inhibitor protein Soj</fullName>
    </recommendedName>
</protein>
<dbReference type="Proteomes" id="UP000182412">
    <property type="component" value="Unassembled WGS sequence"/>
</dbReference>
<sequence>MKNLAKIIAVANQKGGVGKTTTSVNLAACLAAKKKKVLLVDCDPQGNASSGFGVDKSTLQGKTIYQVLIDNLPVSEVIQKTEFKVDILPANIDLAGAEVELVAAISRETRLKKALDAVRENYDYIIIDCPPSLGLLTLNSLTAADSVLVPIQCEFYALEGVAQLMRTIELVRSNLNAELKLEGVVMTMYDSRTKLAEQVVAEVRNSFDTVVYKTMIPRNVRLSEAPSFGQPIIYYDRKSKGSEEYMKLAKEVIACG</sequence>
<dbReference type="InterPro" id="IPR050678">
    <property type="entry name" value="DNA_Partitioning_ATPase"/>
</dbReference>
<dbReference type="PRINTS" id="PR00091">
    <property type="entry name" value="NITROGNASEII"/>
</dbReference>